<dbReference type="STRING" id="883.DvMF_2053"/>
<accession>B8DMP0</accession>
<comment type="function">
    <text evidence="13">Transfers and isomerizes the ribose moiety from AdoMet to the 7-aminomethyl group of 7-deazaguanine (preQ1-tRNA) to give epoxyqueuosine (oQ-tRNA).</text>
</comment>
<dbReference type="HOGENOM" id="CLU_039110_1_0_7"/>
<gene>
    <name evidence="13" type="primary">queA</name>
    <name evidence="15" type="ordered locus">DvMF_2053</name>
</gene>
<evidence type="ECO:0000256" key="6">
    <source>
        <dbReference type="ARBA" id="ARBA00022691"/>
    </source>
</evidence>
<dbReference type="Pfam" id="PF02547">
    <property type="entry name" value="Queuosine_synth"/>
    <property type="match status" value="1"/>
</dbReference>
<dbReference type="InterPro" id="IPR042118">
    <property type="entry name" value="QueA_dom1"/>
</dbReference>
<dbReference type="SUPFAM" id="SSF111337">
    <property type="entry name" value="QueA-like"/>
    <property type="match status" value="1"/>
</dbReference>
<evidence type="ECO:0000256" key="7">
    <source>
        <dbReference type="ARBA" id="ARBA00022785"/>
    </source>
</evidence>
<dbReference type="GO" id="GO:0051075">
    <property type="term" value="F:S-adenosylmethionine:tRNA ribosyltransferase-isomerase activity"/>
    <property type="evidence" value="ECO:0007669"/>
    <property type="project" value="UniProtKB-EC"/>
</dbReference>
<comment type="pathway">
    <text evidence="2 13">tRNA modification; tRNA-queuosine biosynthesis.</text>
</comment>
<feature type="region of interest" description="Disordered" evidence="14">
    <location>
        <begin position="133"/>
        <end position="153"/>
    </location>
</feature>
<evidence type="ECO:0000256" key="13">
    <source>
        <dbReference type="HAMAP-Rule" id="MF_00113"/>
    </source>
</evidence>
<reference evidence="15" key="1">
    <citation type="submission" date="2008-10" db="EMBL/GenBank/DDBJ databases">
        <title>Complete sequence of Desulfovibrio vulgaris str. 'Miyazaki F'.</title>
        <authorList>
            <person name="Lucas S."/>
            <person name="Copeland A."/>
            <person name="Lapidus A."/>
            <person name="Glavina del Rio T."/>
            <person name="Dalin E."/>
            <person name="Tice H."/>
            <person name="Bruce D."/>
            <person name="Goodwin L."/>
            <person name="Pitluck S."/>
            <person name="Sims D."/>
            <person name="Brettin T."/>
            <person name="Detter J.C."/>
            <person name="Han C."/>
            <person name="Larimer F."/>
            <person name="Land M."/>
            <person name="Hauser L."/>
            <person name="Kyrpides N."/>
            <person name="Mikhailova N."/>
            <person name="Hazen T.C."/>
            <person name="Richardson P."/>
        </authorList>
    </citation>
    <scope>NUCLEOTIDE SEQUENCE</scope>
    <source>
        <strain evidence="15">Miyazaki F</strain>
    </source>
</reference>
<dbReference type="GO" id="GO:0008616">
    <property type="term" value="P:tRNA queuosine(34) biosynthetic process"/>
    <property type="evidence" value="ECO:0007669"/>
    <property type="project" value="UniProtKB-UniRule"/>
</dbReference>
<dbReference type="InterPro" id="IPR042119">
    <property type="entry name" value="QueA_dom2"/>
</dbReference>
<dbReference type="eggNOG" id="COG0809">
    <property type="taxonomic scope" value="Bacteria"/>
</dbReference>
<dbReference type="NCBIfam" id="TIGR00113">
    <property type="entry name" value="queA"/>
    <property type="match status" value="1"/>
</dbReference>
<keyword evidence="6 13" id="KW-0949">S-adenosyl-L-methionine</keyword>
<dbReference type="FunFam" id="3.40.1780.10:FF:000001">
    <property type="entry name" value="S-adenosylmethionine:tRNA ribosyltransferase-isomerase"/>
    <property type="match status" value="1"/>
</dbReference>
<evidence type="ECO:0000256" key="9">
    <source>
        <dbReference type="ARBA" id="ARBA00061210"/>
    </source>
</evidence>
<keyword evidence="4 13" id="KW-0963">Cytoplasm</keyword>
<dbReference type="NCBIfam" id="NF001140">
    <property type="entry name" value="PRK00147.1"/>
    <property type="match status" value="1"/>
</dbReference>
<evidence type="ECO:0000256" key="2">
    <source>
        <dbReference type="ARBA" id="ARBA00004691"/>
    </source>
</evidence>
<keyword evidence="7 13" id="KW-0671">Queuosine biosynthesis</keyword>
<sequence>MRMDETMGNTGHEQMHDTTGTGADANGIPEDDRLESYRFHLPEDQIAQHPAPERGGSRLLVLDRRTMEKGSAAALTHAHFADLCDHLPEGCLLVANNSKVLPARLLGLRPTGGKVEFLLLTPLPLLEELARSDAGAGSGRPSTGNGLRDEGAGWRSVPAEGLLRASKKIRPGDVMDFGPHLRVEVIQPGDFGRSAVRLHWMGDLRQLFLQQGHLPLPPYIRRETGVSSSDAQEDRDRYQTVYADDSRLGSVAAPTAGLHFTDDLRARLAATDRKWAEVTLYVGYGTFSPVRCADIRQHAMHREYIEVSEATAAAIRAAKAEGRPVVTVGTTSTRTLEGTVRACGEVRAFTGWTDIFIKPGYRFTVADHIITNFHLPESSLLMLVSAFAGRTRVLSAYAEAVARGYRFFSYGDAMLLL</sequence>
<comment type="catalytic activity">
    <reaction evidence="8 13">
        <text>7-aminomethyl-7-carbaguanosine(34) in tRNA + S-adenosyl-L-methionine = epoxyqueuosine(34) in tRNA + adenine + L-methionine + 2 H(+)</text>
        <dbReference type="Rhea" id="RHEA:32155"/>
        <dbReference type="Rhea" id="RHEA-COMP:10342"/>
        <dbReference type="Rhea" id="RHEA-COMP:18582"/>
        <dbReference type="ChEBI" id="CHEBI:15378"/>
        <dbReference type="ChEBI" id="CHEBI:16708"/>
        <dbReference type="ChEBI" id="CHEBI:57844"/>
        <dbReference type="ChEBI" id="CHEBI:59789"/>
        <dbReference type="ChEBI" id="CHEBI:82833"/>
        <dbReference type="ChEBI" id="CHEBI:194443"/>
        <dbReference type="EC" id="2.4.99.17"/>
    </reaction>
</comment>
<proteinExistence type="inferred from homology"/>
<comment type="subcellular location">
    <subcellularLocation>
        <location evidence="1 13">Cytoplasm</location>
    </subcellularLocation>
</comment>
<protein>
    <recommendedName>
        <fullName evidence="11 13">S-adenosylmethionine:tRNA ribosyltransferase-isomerase</fullName>
        <ecNumber evidence="10 13">2.4.99.17</ecNumber>
    </recommendedName>
    <alternativeName>
        <fullName evidence="12 13">Queuosine biosynthesis protein QueA</fullName>
    </alternativeName>
</protein>
<dbReference type="PANTHER" id="PTHR30307:SF0">
    <property type="entry name" value="S-ADENOSYLMETHIONINE:TRNA RIBOSYLTRANSFERASE-ISOMERASE"/>
    <property type="match status" value="1"/>
</dbReference>
<evidence type="ECO:0000256" key="11">
    <source>
        <dbReference type="ARBA" id="ARBA00069325"/>
    </source>
</evidence>
<comment type="similarity">
    <text evidence="9 13">Belongs to the QueA family.</text>
</comment>
<dbReference type="GO" id="GO:0005737">
    <property type="term" value="C:cytoplasm"/>
    <property type="evidence" value="ECO:0007669"/>
    <property type="project" value="UniProtKB-SubCell"/>
</dbReference>
<evidence type="ECO:0000256" key="8">
    <source>
        <dbReference type="ARBA" id="ARBA00052751"/>
    </source>
</evidence>
<evidence type="ECO:0000256" key="4">
    <source>
        <dbReference type="ARBA" id="ARBA00022490"/>
    </source>
</evidence>
<evidence type="ECO:0000256" key="5">
    <source>
        <dbReference type="ARBA" id="ARBA00022679"/>
    </source>
</evidence>
<evidence type="ECO:0000256" key="1">
    <source>
        <dbReference type="ARBA" id="ARBA00004496"/>
    </source>
</evidence>
<dbReference type="EMBL" id="CP001197">
    <property type="protein sequence ID" value="ACL08996.1"/>
    <property type="molecule type" value="Genomic_DNA"/>
</dbReference>
<dbReference type="EC" id="2.4.99.17" evidence="10 13"/>
<dbReference type="Gene3D" id="3.40.1780.10">
    <property type="entry name" value="QueA-like"/>
    <property type="match status" value="2"/>
</dbReference>
<dbReference type="PANTHER" id="PTHR30307">
    <property type="entry name" value="S-ADENOSYLMETHIONINE:TRNA RIBOSYLTRANSFERASE-ISOMERASE"/>
    <property type="match status" value="1"/>
</dbReference>
<comment type="subunit">
    <text evidence="3 13">Monomer.</text>
</comment>
<dbReference type="InterPro" id="IPR036100">
    <property type="entry name" value="QueA_sf"/>
</dbReference>
<dbReference type="AlphaFoldDB" id="B8DMP0"/>
<feature type="region of interest" description="Disordered" evidence="14">
    <location>
        <begin position="1"/>
        <end position="30"/>
    </location>
</feature>
<dbReference type="HAMAP" id="MF_00113">
    <property type="entry name" value="QueA"/>
    <property type="match status" value="1"/>
</dbReference>
<evidence type="ECO:0000256" key="12">
    <source>
        <dbReference type="ARBA" id="ARBA00076160"/>
    </source>
</evidence>
<evidence type="ECO:0000256" key="14">
    <source>
        <dbReference type="SAM" id="MobiDB-lite"/>
    </source>
</evidence>
<dbReference type="InterPro" id="IPR003699">
    <property type="entry name" value="QueA"/>
</dbReference>
<feature type="compositionally biased region" description="Polar residues" evidence="14">
    <location>
        <begin position="7"/>
        <end position="21"/>
    </location>
</feature>
<evidence type="ECO:0000256" key="10">
    <source>
        <dbReference type="ARBA" id="ARBA00066503"/>
    </source>
</evidence>
<evidence type="ECO:0000313" key="15">
    <source>
        <dbReference type="EMBL" id="ACL08996.1"/>
    </source>
</evidence>
<name>B8DMP0_NITV9</name>
<keyword evidence="5 13" id="KW-0808">Transferase</keyword>
<dbReference type="KEGG" id="dvm:DvMF_2053"/>
<dbReference type="Gene3D" id="2.40.10.240">
    <property type="entry name" value="QueA-like"/>
    <property type="match status" value="1"/>
</dbReference>
<organism evidence="15">
    <name type="scientific">Nitratidesulfovibrio vulgaris (strain DSM 19637 / Miyazaki F)</name>
    <name type="common">Desulfovibrio vulgaris</name>
    <dbReference type="NCBI Taxonomy" id="883"/>
    <lineage>
        <taxon>Bacteria</taxon>
        <taxon>Pseudomonadati</taxon>
        <taxon>Thermodesulfobacteriota</taxon>
        <taxon>Desulfovibrionia</taxon>
        <taxon>Desulfovibrionales</taxon>
        <taxon>Desulfovibrionaceae</taxon>
        <taxon>Nitratidesulfovibrio</taxon>
    </lineage>
</organism>
<evidence type="ECO:0000256" key="3">
    <source>
        <dbReference type="ARBA" id="ARBA00011245"/>
    </source>
</evidence>
<dbReference type="UniPathway" id="UPA00392"/>
<keyword evidence="15" id="KW-0413">Isomerase</keyword>